<gene>
    <name evidence="2" type="ORF">OIU77_030375</name>
</gene>
<organism evidence="2 3">
    <name type="scientific">Salix suchowensis</name>
    <dbReference type="NCBI Taxonomy" id="1278906"/>
    <lineage>
        <taxon>Eukaryota</taxon>
        <taxon>Viridiplantae</taxon>
        <taxon>Streptophyta</taxon>
        <taxon>Embryophyta</taxon>
        <taxon>Tracheophyta</taxon>
        <taxon>Spermatophyta</taxon>
        <taxon>Magnoliopsida</taxon>
        <taxon>eudicotyledons</taxon>
        <taxon>Gunneridae</taxon>
        <taxon>Pentapetalae</taxon>
        <taxon>rosids</taxon>
        <taxon>fabids</taxon>
        <taxon>Malpighiales</taxon>
        <taxon>Salicaceae</taxon>
        <taxon>Saliceae</taxon>
        <taxon>Salix</taxon>
    </lineage>
</organism>
<name>A0ABQ9BF95_9ROSI</name>
<feature type="region of interest" description="Disordered" evidence="1">
    <location>
        <begin position="1"/>
        <end position="35"/>
    </location>
</feature>
<reference evidence="2" key="1">
    <citation type="submission" date="2022-10" db="EMBL/GenBank/DDBJ databases">
        <authorList>
            <person name="Hyden B.L."/>
            <person name="Feng K."/>
            <person name="Yates T."/>
            <person name="Jawdy S."/>
            <person name="Smart L.B."/>
            <person name="Muchero W."/>
        </authorList>
    </citation>
    <scope>NUCLEOTIDE SEQUENCE</scope>
    <source>
        <tissue evidence="2">Shoot tip</tissue>
    </source>
</reference>
<evidence type="ECO:0000313" key="3">
    <source>
        <dbReference type="Proteomes" id="UP001141253"/>
    </source>
</evidence>
<keyword evidence="3" id="KW-1185">Reference proteome</keyword>
<reference evidence="2" key="2">
    <citation type="journal article" date="2023" name="Int. J. Mol. Sci.">
        <title>De Novo Assembly and Annotation of 11 Diverse Shrub Willow (Salix) Genomes Reveals Novel Gene Organization in Sex-Linked Regions.</title>
        <authorList>
            <person name="Hyden B."/>
            <person name="Feng K."/>
            <person name="Yates T.B."/>
            <person name="Jawdy S."/>
            <person name="Cereghino C."/>
            <person name="Smart L.B."/>
            <person name="Muchero W."/>
        </authorList>
    </citation>
    <scope>NUCLEOTIDE SEQUENCE</scope>
    <source>
        <tissue evidence="2">Shoot tip</tissue>
    </source>
</reference>
<evidence type="ECO:0000256" key="1">
    <source>
        <dbReference type="SAM" id="MobiDB-lite"/>
    </source>
</evidence>
<dbReference type="Proteomes" id="UP001141253">
    <property type="component" value="Chromosome 6"/>
</dbReference>
<dbReference type="EMBL" id="JAPFFI010000009">
    <property type="protein sequence ID" value="KAJ6381688.1"/>
    <property type="molecule type" value="Genomic_DNA"/>
</dbReference>
<accession>A0ABQ9BF95</accession>
<sequence length="35" mass="3874">MPYKRNRPQEDDSDSAACNISPPILKEGSQGKDIL</sequence>
<evidence type="ECO:0000313" key="2">
    <source>
        <dbReference type="EMBL" id="KAJ6381688.1"/>
    </source>
</evidence>
<protein>
    <submittedName>
        <fullName evidence="2">Uncharacterized protein</fullName>
    </submittedName>
</protein>
<comment type="caution">
    <text evidence="2">The sequence shown here is derived from an EMBL/GenBank/DDBJ whole genome shotgun (WGS) entry which is preliminary data.</text>
</comment>
<proteinExistence type="predicted"/>